<dbReference type="AlphaFoldDB" id="A0A6A6EF01"/>
<gene>
    <name evidence="1" type="ORF">K469DRAFT_724044</name>
</gene>
<organism evidence="1 2">
    <name type="scientific">Zopfia rhizophila CBS 207.26</name>
    <dbReference type="NCBI Taxonomy" id="1314779"/>
    <lineage>
        <taxon>Eukaryota</taxon>
        <taxon>Fungi</taxon>
        <taxon>Dikarya</taxon>
        <taxon>Ascomycota</taxon>
        <taxon>Pezizomycotina</taxon>
        <taxon>Dothideomycetes</taxon>
        <taxon>Dothideomycetes incertae sedis</taxon>
        <taxon>Zopfiaceae</taxon>
        <taxon>Zopfia</taxon>
    </lineage>
</organism>
<dbReference type="OrthoDB" id="5369347at2759"/>
<evidence type="ECO:0000313" key="2">
    <source>
        <dbReference type="Proteomes" id="UP000800200"/>
    </source>
</evidence>
<accession>A0A6A6EF01</accession>
<dbReference type="EMBL" id="ML994621">
    <property type="protein sequence ID" value="KAF2189412.1"/>
    <property type="molecule type" value="Genomic_DNA"/>
</dbReference>
<dbReference type="Proteomes" id="UP000800200">
    <property type="component" value="Unassembled WGS sequence"/>
</dbReference>
<protein>
    <submittedName>
        <fullName evidence="1">Uncharacterized protein</fullName>
    </submittedName>
</protein>
<sequence length="137" mass="16155">MAASPFLKLSTSLDLYNNSINNINSPLPYYIIPTQELLGFLYAQINKYCFLFKHILAHTAMTYSLPEIIVMVVTLQALRFYYNTSLIQKESLLYKNLKEGLNIRDTIERYSLKDNILVRNLLMHEEYKRKWQAIKNL</sequence>
<evidence type="ECO:0000313" key="1">
    <source>
        <dbReference type="EMBL" id="KAF2189412.1"/>
    </source>
</evidence>
<name>A0A6A6EF01_9PEZI</name>
<keyword evidence="2" id="KW-1185">Reference proteome</keyword>
<proteinExistence type="predicted"/>
<reference evidence="1" key="1">
    <citation type="journal article" date="2020" name="Stud. Mycol.">
        <title>101 Dothideomycetes genomes: a test case for predicting lifestyles and emergence of pathogens.</title>
        <authorList>
            <person name="Haridas S."/>
            <person name="Albert R."/>
            <person name="Binder M."/>
            <person name="Bloem J."/>
            <person name="Labutti K."/>
            <person name="Salamov A."/>
            <person name="Andreopoulos B."/>
            <person name="Baker S."/>
            <person name="Barry K."/>
            <person name="Bills G."/>
            <person name="Bluhm B."/>
            <person name="Cannon C."/>
            <person name="Castanera R."/>
            <person name="Culley D."/>
            <person name="Daum C."/>
            <person name="Ezra D."/>
            <person name="Gonzalez J."/>
            <person name="Henrissat B."/>
            <person name="Kuo A."/>
            <person name="Liang C."/>
            <person name="Lipzen A."/>
            <person name="Lutzoni F."/>
            <person name="Magnuson J."/>
            <person name="Mondo S."/>
            <person name="Nolan M."/>
            <person name="Ohm R."/>
            <person name="Pangilinan J."/>
            <person name="Park H.-J."/>
            <person name="Ramirez L."/>
            <person name="Alfaro M."/>
            <person name="Sun H."/>
            <person name="Tritt A."/>
            <person name="Yoshinaga Y."/>
            <person name="Zwiers L.-H."/>
            <person name="Turgeon B."/>
            <person name="Goodwin S."/>
            <person name="Spatafora J."/>
            <person name="Crous P."/>
            <person name="Grigoriev I."/>
        </authorList>
    </citation>
    <scope>NUCLEOTIDE SEQUENCE</scope>
    <source>
        <strain evidence="1">CBS 207.26</strain>
    </source>
</reference>